<comment type="caution">
    <text evidence="2">The sequence shown here is derived from an EMBL/GenBank/DDBJ whole genome shotgun (WGS) entry which is preliminary data.</text>
</comment>
<protein>
    <submittedName>
        <fullName evidence="2">Uncharacterized protein</fullName>
    </submittedName>
</protein>
<feature type="region of interest" description="Disordered" evidence="1">
    <location>
        <begin position="44"/>
        <end position="70"/>
    </location>
</feature>
<dbReference type="Proteomes" id="UP000735302">
    <property type="component" value="Unassembled WGS sequence"/>
</dbReference>
<keyword evidence="3" id="KW-1185">Reference proteome</keyword>
<organism evidence="2 3">
    <name type="scientific">Plakobranchus ocellatus</name>
    <dbReference type="NCBI Taxonomy" id="259542"/>
    <lineage>
        <taxon>Eukaryota</taxon>
        <taxon>Metazoa</taxon>
        <taxon>Spiralia</taxon>
        <taxon>Lophotrochozoa</taxon>
        <taxon>Mollusca</taxon>
        <taxon>Gastropoda</taxon>
        <taxon>Heterobranchia</taxon>
        <taxon>Euthyneura</taxon>
        <taxon>Panpulmonata</taxon>
        <taxon>Sacoglossa</taxon>
        <taxon>Placobranchoidea</taxon>
        <taxon>Plakobranchidae</taxon>
        <taxon>Plakobranchus</taxon>
    </lineage>
</organism>
<feature type="compositionally biased region" description="Basic and acidic residues" evidence="1">
    <location>
        <begin position="44"/>
        <end position="55"/>
    </location>
</feature>
<proteinExistence type="predicted"/>
<dbReference type="AlphaFoldDB" id="A0AAV4BXV0"/>
<dbReference type="EMBL" id="BLXT01005746">
    <property type="protein sequence ID" value="GFO25371.1"/>
    <property type="molecule type" value="Genomic_DNA"/>
</dbReference>
<sequence>MLLLTPCHQHHLPARLPESSTTTITNKEMKKGSAKRSVWDIARDDGENDRQERCSVSRGQSWTARDDSGSDRQEVYCFERSVLDIASDDSGSDRQEVYCFESKHAEGLTTIQVIKDRLLHCQRHKRLLAEPCPGEATRSGAGMSVLLVLRQAPSVTVTWRLNQS</sequence>
<evidence type="ECO:0000313" key="3">
    <source>
        <dbReference type="Proteomes" id="UP000735302"/>
    </source>
</evidence>
<accession>A0AAV4BXV0</accession>
<name>A0AAV4BXV0_9GAST</name>
<evidence type="ECO:0000256" key="1">
    <source>
        <dbReference type="SAM" id="MobiDB-lite"/>
    </source>
</evidence>
<gene>
    <name evidence="2" type="ORF">PoB_005187600</name>
</gene>
<evidence type="ECO:0000313" key="2">
    <source>
        <dbReference type="EMBL" id="GFO25371.1"/>
    </source>
</evidence>
<reference evidence="2 3" key="1">
    <citation type="journal article" date="2021" name="Elife">
        <title>Chloroplast acquisition without the gene transfer in kleptoplastic sea slugs, Plakobranchus ocellatus.</title>
        <authorList>
            <person name="Maeda T."/>
            <person name="Takahashi S."/>
            <person name="Yoshida T."/>
            <person name="Shimamura S."/>
            <person name="Takaki Y."/>
            <person name="Nagai Y."/>
            <person name="Toyoda A."/>
            <person name="Suzuki Y."/>
            <person name="Arimoto A."/>
            <person name="Ishii H."/>
            <person name="Satoh N."/>
            <person name="Nishiyama T."/>
            <person name="Hasebe M."/>
            <person name="Maruyama T."/>
            <person name="Minagawa J."/>
            <person name="Obokata J."/>
            <person name="Shigenobu S."/>
        </authorList>
    </citation>
    <scope>NUCLEOTIDE SEQUENCE [LARGE SCALE GENOMIC DNA]</scope>
</reference>